<feature type="non-terminal residue" evidence="1">
    <location>
        <position position="1"/>
    </location>
</feature>
<evidence type="ECO:0000313" key="2">
    <source>
        <dbReference type="Proteomes" id="UP000663823"/>
    </source>
</evidence>
<name>A0A819J487_9BILA</name>
<comment type="caution">
    <text evidence="1">The sequence shown here is derived from an EMBL/GenBank/DDBJ whole genome shotgun (WGS) entry which is preliminary data.</text>
</comment>
<sequence>GVALALTINTDALALMALGLINA</sequence>
<organism evidence="1 2">
    <name type="scientific">Rotaria sordida</name>
    <dbReference type="NCBI Taxonomy" id="392033"/>
    <lineage>
        <taxon>Eukaryota</taxon>
        <taxon>Metazoa</taxon>
        <taxon>Spiralia</taxon>
        <taxon>Gnathifera</taxon>
        <taxon>Rotifera</taxon>
        <taxon>Eurotatoria</taxon>
        <taxon>Bdelloidea</taxon>
        <taxon>Philodinida</taxon>
        <taxon>Philodinidae</taxon>
        <taxon>Rotaria</taxon>
    </lineage>
</organism>
<reference evidence="1" key="1">
    <citation type="submission" date="2021-02" db="EMBL/GenBank/DDBJ databases">
        <authorList>
            <person name="Nowell W R."/>
        </authorList>
    </citation>
    <scope>NUCLEOTIDE SEQUENCE</scope>
</reference>
<accession>A0A819J487</accession>
<gene>
    <name evidence="1" type="ORF">OTI717_LOCUS24927</name>
</gene>
<dbReference type="Proteomes" id="UP000663823">
    <property type="component" value="Unassembled WGS sequence"/>
</dbReference>
<proteinExistence type="predicted"/>
<dbReference type="AlphaFoldDB" id="A0A819J487"/>
<dbReference type="EMBL" id="CAJOAX010004829">
    <property type="protein sequence ID" value="CAF3923077.1"/>
    <property type="molecule type" value="Genomic_DNA"/>
</dbReference>
<protein>
    <submittedName>
        <fullName evidence="1">Uncharacterized protein</fullName>
    </submittedName>
</protein>
<evidence type="ECO:0000313" key="1">
    <source>
        <dbReference type="EMBL" id="CAF3923077.1"/>
    </source>
</evidence>